<feature type="chain" id="PRO_5040948744" description="DUF6199 domain-containing protein" evidence="3">
    <location>
        <begin position="22"/>
        <end position="202"/>
    </location>
</feature>
<gene>
    <name evidence="5" type="ORF">SH1V18_31530</name>
</gene>
<evidence type="ECO:0000256" key="2">
    <source>
        <dbReference type="SAM" id="Phobius"/>
    </source>
</evidence>
<proteinExistence type="predicted"/>
<dbReference type="InterPro" id="IPR045679">
    <property type="entry name" value="DUF6199"/>
</dbReference>
<dbReference type="PROSITE" id="PS51257">
    <property type="entry name" value="PROKAR_LIPOPROTEIN"/>
    <property type="match status" value="1"/>
</dbReference>
<dbReference type="InterPro" id="IPR012640">
    <property type="entry name" value="Membr_lipoprot_lipid_attach_CS"/>
</dbReference>
<dbReference type="Proteomes" id="UP001144256">
    <property type="component" value="Unassembled WGS sequence"/>
</dbReference>
<sequence length="202" mass="22776">MKKVIIILGIMLLLTSCSHNVPDTIDFHGHRFYLESVENEEKVYNMRDGAISYGETYNIIINETESGLNIRFGHKNYLIEGEQDNYTVTYPNRVKIKHTNNEDGEVVCGDLGKVSEYPEIGEFKAFLKKGSVDINGSQLFFGFILIIIGIISIVNPEVTFFLNRGWMYKNTEPSELYLTLTKFGGVIICIIGVVLQISSCSS</sequence>
<feature type="transmembrane region" description="Helical" evidence="2">
    <location>
        <begin position="175"/>
        <end position="197"/>
    </location>
</feature>
<evidence type="ECO:0000313" key="5">
    <source>
        <dbReference type="EMBL" id="GKX30673.1"/>
    </source>
</evidence>
<comment type="caution">
    <text evidence="5">The sequence shown here is derived from an EMBL/GenBank/DDBJ whole genome shotgun (WGS) entry which is preliminary data.</text>
</comment>
<protein>
    <recommendedName>
        <fullName evidence="4">DUF6199 domain-containing protein</fullName>
    </recommendedName>
</protein>
<name>A0A9W5YGB6_9FIRM</name>
<feature type="transmembrane region" description="Helical" evidence="2">
    <location>
        <begin position="139"/>
        <end position="163"/>
    </location>
</feature>
<accession>A0A9W5YGB6</accession>
<feature type="domain" description="DUF6199" evidence="4">
    <location>
        <begin position="141"/>
        <end position="195"/>
    </location>
</feature>
<evidence type="ECO:0000256" key="3">
    <source>
        <dbReference type="SAM" id="SignalP"/>
    </source>
</evidence>
<dbReference type="Pfam" id="PF08139">
    <property type="entry name" value="LPAM_1"/>
    <property type="match status" value="1"/>
</dbReference>
<evidence type="ECO:0000259" key="4">
    <source>
        <dbReference type="Pfam" id="PF19701"/>
    </source>
</evidence>
<feature type="signal peptide" evidence="3">
    <location>
        <begin position="1"/>
        <end position="21"/>
    </location>
</feature>
<keyword evidence="6" id="KW-1185">Reference proteome</keyword>
<evidence type="ECO:0000313" key="6">
    <source>
        <dbReference type="Proteomes" id="UP001144256"/>
    </source>
</evidence>
<reference evidence="5" key="1">
    <citation type="submission" date="2022-06" db="EMBL/GenBank/DDBJ databases">
        <title>Vallitalea longa sp. nov., an anaerobic bacterium isolated from marine sediment.</title>
        <authorList>
            <person name="Hirano S."/>
            <person name="Terahara T."/>
            <person name="Mori K."/>
            <person name="Hamada M."/>
            <person name="Matsumoto R."/>
            <person name="Kobayashi T."/>
        </authorList>
    </citation>
    <scope>NUCLEOTIDE SEQUENCE</scope>
    <source>
        <strain evidence="5">SH18-1</strain>
    </source>
</reference>
<dbReference type="Pfam" id="PF19701">
    <property type="entry name" value="DUF6199"/>
    <property type="match status" value="1"/>
</dbReference>
<dbReference type="EMBL" id="BRLB01000011">
    <property type="protein sequence ID" value="GKX30673.1"/>
    <property type="molecule type" value="Genomic_DNA"/>
</dbReference>
<keyword evidence="2" id="KW-0812">Transmembrane</keyword>
<evidence type="ECO:0000256" key="1">
    <source>
        <dbReference type="ARBA" id="ARBA00022729"/>
    </source>
</evidence>
<keyword evidence="2" id="KW-0472">Membrane</keyword>
<keyword evidence="2" id="KW-1133">Transmembrane helix</keyword>
<keyword evidence="1 3" id="KW-0732">Signal</keyword>
<dbReference type="RefSeq" id="WP_281817069.1">
    <property type="nucleotide sequence ID" value="NZ_BRLB01000011.1"/>
</dbReference>
<organism evidence="5 6">
    <name type="scientific">Vallitalea longa</name>
    <dbReference type="NCBI Taxonomy" id="2936439"/>
    <lineage>
        <taxon>Bacteria</taxon>
        <taxon>Bacillati</taxon>
        <taxon>Bacillota</taxon>
        <taxon>Clostridia</taxon>
        <taxon>Lachnospirales</taxon>
        <taxon>Vallitaleaceae</taxon>
        <taxon>Vallitalea</taxon>
    </lineage>
</organism>
<dbReference type="AlphaFoldDB" id="A0A9W5YGB6"/>